<gene>
    <name evidence="2" type="ORF">EHYA_09944</name>
</gene>
<evidence type="ECO:0000256" key="1">
    <source>
        <dbReference type="SAM" id="MobiDB-lite"/>
    </source>
</evidence>
<keyword evidence="3" id="KW-1185">Reference proteome</keyword>
<feature type="compositionally biased region" description="Basic residues" evidence="1">
    <location>
        <begin position="236"/>
        <end position="246"/>
    </location>
</feature>
<evidence type="ECO:0000313" key="2">
    <source>
        <dbReference type="EMBL" id="GCE02167.1"/>
    </source>
</evidence>
<evidence type="ECO:0000313" key="3">
    <source>
        <dbReference type="Proteomes" id="UP000286931"/>
    </source>
</evidence>
<feature type="region of interest" description="Disordered" evidence="1">
    <location>
        <begin position="1"/>
        <end position="36"/>
    </location>
</feature>
<accession>A0A401Z5P8</accession>
<feature type="compositionally biased region" description="Polar residues" evidence="1">
    <location>
        <begin position="209"/>
        <end position="218"/>
    </location>
</feature>
<dbReference type="AlphaFoldDB" id="A0A401Z5P8"/>
<proteinExistence type="predicted"/>
<sequence>MSGTPSAVRLSSGQWRARGHRLAAADPDHTTTHGSSWGLTARPVIIHPETVTLARALARTRLAATPRPDRHPAVTTFLGHTAHTLGLTRWPPDPTTFCGPGSTTTRDPENPAAPRAEPPDHPKRAAKRYRRLWHPQPNCTKSQRIPQHPRNPTEVRKPQLTTPPEPTRTPTRTPKPRPPTLRPEQPSRYNCETPAHTPRHPRTNDHSHQQPPGSQRNVAQRHPQARHPNNNPTRKSTGKPRRKTRPEKRVPSLPDTKADRQKGLGAARTTVTRRTDLETS</sequence>
<name>A0A401Z5P8_9ACTN</name>
<feature type="region of interest" description="Disordered" evidence="1">
    <location>
        <begin position="85"/>
        <end position="280"/>
    </location>
</feature>
<dbReference type="EMBL" id="BIFH01000059">
    <property type="protein sequence ID" value="GCE02167.1"/>
    <property type="molecule type" value="Genomic_DNA"/>
</dbReference>
<feature type="compositionally biased region" description="Polar residues" evidence="1">
    <location>
        <begin position="1"/>
        <end position="14"/>
    </location>
</feature>
<comment type="caution">
    <text evidence="2">The sequence shown here is derived from an EMBL/GenBank/DDBJ whole genome shotgun (WGS) entry which is preliminary data.</text>
</comment>
<protein>
    <submittedName>
        <fullName evidence="2">Uncharacterized protein</fullName>
    </submittedName>
</protein>
<reference evidence="2 3" key="1">
    <citation type="submission" date="2018-12" db="EMBL/GenBank/DDBJ databases">
        <title>Draft genome sequence of Embleya hyalina NBRC 13850T.</title>
        <authorList>
            <person name="Komaki H."/>
            <person name="Hosoyama A."/>
            <person name="Kimura A."/>
            <person name="Ichikawa N."/>
            <person name="Tamura T."/>
        </authorList>
    </citation>
    <scope>NUCLEOTIDE SEQUENCE [LARGE SCALE GENOMIC DNA]</scope>
    <source>
        <strain evidence="2 3">NBRC 13850</strain>
    </source>
</reference>
<dbReference type="Proteomes" id="UP000286931">
    <property type="component" value="Unassembled WGS sequence"/>
</dbReference>
<organism evidence="2 3">
    <name type="scientific">Embleya hyalina</name>
    <dbReference type="NCBI Taxonomy" id="516124"/>
    <lineage>
        <taxon>Bacteria</taxon>
        <taxon>Bacillati</taxon>
        <taxon>Actinomycetota</taxon>
        <taxon>Actinomycetes</taxon>
        <taxon>Kitasatosporales</taxon>
        <taxon>Streptomycetaceae</taxon>
        <taxon>Embleya</taxon>
    </lineage>
</organism>
<feature type="compositionally biased region" description="Basic residues" evidence="1">
    <location>
        <begin position="124"/>
        <end position="133"/>
    </location>
</feature>